<comment type="caution">
    <text evidence="1">The sequence shown here is derived from an EMBL/GenBank/DDBJ whole genome shotgun (WGS) entry which is preliminary data.</text>
</comment>
<reference evidence="1" key="1">
    <citation type="journal article" date="2019" name="bioRxiv">
        <title>The Genome of the Zebra Mussel, Dreissena polymorpha: A Resource for Invasive Species Research.</title>
        <authorList>
            <person name="McCartney M.A."/>
            <person name="Auch B."/>
            <person name="Kono T."/>
            <person name="Mallez S."/>
            <person name="Zhang Y."/>
            <person name="Obille A."/>
            <person name="Becker A."/>
            <person name="Abrahante J.E."/>
            <person name="Garbe J."/>
            <person name="Badalamenti J.P."/>
            <person name="Herman A."/>
            <person name="Mangelson H."/>
            <person name="Liachko I."/>
            <person name="Sullivan S."/>
            <person name="Sone E.D."/>
            <person name="Koren S."/>
            <person name="Silverstein K.A.T."/>
            <person name="Beckman K.B."/>
            <person name="Gohl D.M."/>
        </authorList>
    </citation>
    <scope>NUCLEOTIDE SEQUENCE</scope>
    <source>
        <strain evidence="1">Duluth1</strain>
        <tissue evidence="1">Whole animal</tissue>
    </source>
</reference>
<organism evidence="1 2">
    <name type="scientific">Dreissena polymorpha</name>
    <name type="common">Zebra mussel</name>
    <name type="synonym">Mytilus polymorpha</name>
    <dbReference type="NCBI Taxonomy" id="45954"/>
    <lineage>
        <taxon>Eukaryota</taxon>
        <taxon>Metazoa</taxon>
        <taxon>Spiralia</taxon>
        <taxon>Lophotrochozoa</taxon>
        <taxon>Mollusca</taxon>
        <taxon>Bivalvia</taxon>
        <taxon>Autobranchia</taxon>
        <taxon>Heteroconchia</taxon>
        <taxon>Euheterodonta</taxon>
        <taxon>Imparidentia</taxon>
        <taxon>Neoheterodontei</taxon>
        <taxon>Myida</taxon>
        <taxon>Dreissenoidea</taxon>
        <taxon>Dreissenidae</taxon>
        <taxon>Dreissena</taxon>
    </lineage>
</organism>
<name>A0A9D4BNP3_DREPO</name>
<protein>
    <submittedName>
        <fullName evidence="1">Uncharacterized protein</fullName>
    </submittedName>
</protein>
<proteinExistence type="predicted"/>
<accession>A0A9D4BNP3</accession>
<dbReference type="EMBL" id="JAIWYP010000015">
    <property type="protein sequence ID" value="KAH3701778.1"/>
    <property type="molecule type" value="Genomic_DNA"/>
</dbReference>
<sequence>MRGQTGNTSLQIFIDFGHILGEISGVEDAHYRVTGQIRARKRIFRITVTGKDGTDTGPRTWRMLNPPGHTTVLSFIDFGHILGEISGAEDAHYRVTGPIRARERIFRITVTGDDGTETGPRNCRMRDPTGHTSLPSFFPFRAHTRRDKWCGRRPLYGNGANTGR</sequence>
<keyword evidence="2" id="KW-1185">Reference proteome</keyword>
<evidence type="ECO:0000313" key="2">
    <source>
        <dbReference type="Proteomes" id="UP000828390"/>
    </source>
</evidence>
<dbReference type="Proteomes" id="UP000828390">
    <property type="component" value="Unassembled WGS sequence"/>
</dbReference>
<dbReference type="AlphaFoldDB" id="A0A9D4BNP3"/>
<gene>
    <name evidence="1" type="ORF">DPMN_076774</name>
</gene>
<reference evidence="1" key="2">
    <citation type="submission" date="2020-11" db="EMBL/GenBank/DDBJ databases">
        <authorList>
            <person name="McCartney M.A."/>
            <person name="Auch B."/>
            <person name="Kono T."/>
            <person name="Mallez S."/>
            <person name="Becker A."/>
            <person name="Gohl D.M."/>
            <person name="Silverstein K.A.T."/>
            <person name="Koren S."/>
            <person name="Bechman K.B."/>
            <person name="Herman A."/>
            <person name="Abrahante J.E."/>
            <person name="Garbe J."/>
        </authorList>
    </citation>
    <scope>NUCLEOTIDE SEQUENCE</scope>
    <source>
        <strain evidence="1">Duluth1</strain>
        <tissue evidence="1">Whole animal</tissue>
    </source>
</reference>
<evidence type="ECO:0000313" key="1">
    <source>
        <dbReference type="EMBL" id="KAH3701778.1"/>
    </source>
</evidence>